<reference evidence="2" key="1">
    <citation type="journal article" date="2021" name="Curr. Microbiol.">
        <title>Complete genome of nocamycin-producing strain Saccharothrix syringae NRRL B-16468 reveals the biosynthetic potential for secondary metabolites.</title>
        <authorList>
            <person name="Mo X."/>
            <person name="Yang S."/>
        </authorList>
    </citation>
    <scope>NUCLEOTIDE SEQUENCE [LARGE SCALE GENOMIC DNA]</scope>
    <source>
        <strain evidence="2">ATCC 51364 / DSM 43886 / JCM 6844 / KCTC 9398 / NBRC 14523 / NRRL B-16468 / INA 2240</strain>
    </source>
</reference>
<dbReference type="AlphaFoldDB" id="A0A5Q0HA11"/>
<evidence type="ECO:0000313" key="1">
    <source>
        <dbReference type="EMBL" id="QFZ23088.1"/>
    </source>
</evidence>
<evidence type="ECO:0000313" key="2">
    <source>
        <dbReference type="Proteomes" id="UP000325787"/>
    </source>
</evidence>
<dbReference type="KEGG" id="ssyi:EKG83_41705"/>
<name>A0A5Q0HA11_SACSY</name>
<accession>A0A5Q0HA11</accession>
<keyword evidence="2" id="KW-1185">Reference proteome</keyword>
<proteinExistence type="predicted"/>
<sequence length="162" mass="17363">MRASDGAFSPRDGFTADAGFYAVGTRVSDSLNMRGSLVTGPEDRHRRSAVEPFRARVGDLFPPDAGFRGGVFAAGVTVARNARLQGVEPARWLRGLHGLFVGYGYRAAGAIPWLLPAVVLATWPIHTHGDLPVTRAASAGQAPTRVVDLSWSESFRSTLDSR</sequence>
<organism evidence="1 2">
    <name type="scientific">Saccharothrix syringae</name>
    <name type="common">Nocardiopsis syringae</name>
    <dbReference type="NCBI Taxonomy" id="103733"/>
    <lineage>
        <taxon>Bacteria</taxon>
        <taxon>Bacillati</taxon>
        <taxon>Actinomycetota</taxon>
        <taxon>Actinomycetes</taxon>
        <taxon>Pseudonocardiales</taxon>
        <taxon>Pseudonocardiaceae</taxon>
        <taxon>Saccharothrix</taxon>
    </lineage>
</organism>
<gene>
    <name evidence="1" type="ORF">EKG83_41705</name>
</gene>
<dbReference type="EMBL" id="CP034550">
    <property type="protein sequence ID" value="QFZ23088.1"/>
    <property type="molecule type" value="Genomic_DNA"/>
</dbReference>
<dbReference type="Proteomes" id="UP000325787">
    <property type="component" value="Chromosome"/>
</dbReference>
<protein>
    <submittedName>
        <fullName evidence="1">Uncharacterized protein</fullName>
    </submittedName>
</protein>
<dbReference type="RefSeq" id="WP_153278768.1">
    <property type="nucleotide sequence ID" value="NZ_CP034550.1"/>
</dbReference>